<proteinExistence type="predicted"/>
<dbReference type="EMBL" id="OW240921">
    <property type="protein sequence ID" value="CAH2320419.1"/>
    <property type="molecule type" value="Genomic_DNA"/>
</dbReference>
<keyword evidence="3" id="KW-1185">Reference proteome</keyword>
<feature type="region of interest" description="Disordered" evidence="1">
    <location>
        <begin position="1"/>
        <end position="25"/>
    </location>
</feature>
<accession>A0AAD1T7N8</accession>
<protein>
    <submittedName>
        <fullName evidence="2">Uncharacterized protein</fullName>
    </submittedName>
</protein>
<reference evidence="2" key="1">
    <citation type="submission" date="2022-03" db="EMBL/GenBank/DDBJ databases">
        <authorList>
            <person name="Alioto T."/>
            <person name="Alioto T."/>
            <person name="Gomez Garrido J."/>
        </authorList>
    </citation>
    <scope>NUCLEOTIDE SEQUENCE</scope>
</reference>
<evidence type="ECO:0000313" key="2">
    <source>
        <dbReference type="EMBL" id="CAH2320419.1"/>
    </source>
</evidence>
<organism evidence="2 3">
    <name type="scientific">Pelobates cultripes</name>
    <name type="common">Western spadefoot toad</name>
    <dbReference type="NCBI Taxonomy" id="61616"/>
    <lineage>
        <taxon>Eukaryota</taxon>
        <taxon>Metazoa</taxon>
        <taxon>Chordata</taxon>
        <taxon>Craniata</taxon>
        <taxon>Vertebrata</taxon>
        <taxon>Euteleostomi</taxon>
        <taxon>Amphibia</taxon>
        <taxon>Batrachia</taxon>
        <taxon>Anura</taxon>
        <taxon>Pelobatoidea</taxon>
        <taxon>Pelobatidae</taxon>
        <taxon>Pelobates</taxon>
    </lineage>
</organism>
<dbReference type="Proteomes" id="UP001295444">
    <property type="component" value="Chromosome 10"/>
</dbReference>
<dbReference type="AlphaFoldDB" id="A0AAD1T7N8"/>
<gene>
    <name evidence="2" type="ORF">PECUL_23A010975</name>
</gene>
<evidence type="ECO:0000256" key="1">
    <source>
        <dbReference type="SAM" id="MobiDB-lite"/>
    </source>
</evidence>
<evidence type="ECO:0000313" key="3">
    <source>
        <dbReference type="Proteomes" id="UP001295444"/>
    </source>
</evidence>
<sequence length="58" mass="6722">MARYHRALEPLARQNQPELGNGHVPMGIHPIRNGVWRRSMMTPIWTSTVWNFQIPGLT</sequence>
<name>A0AAD1T7N8_PELCU</name>